<accession>A0A6J4VLJ1</accession>
<organism evidence="1">
    <name type="scientific">uncultured Thermomicrobiales bacterium</name>
    <dbReference type="NCBI Taxonomy" id="1645740"/>
    <lineage>
        <taxon>Bacteria</taxon>
        <taxon>Pseudomonadati</taxon>
        <taxon>Thermomicrobiota</taxon>
        <taxon>Thermomicrobia</taxon>
        <taxon>Thermomicrobiales</taxon>
        <taxon>environmental samples</taxon>
    </lineage>
</organism>
<protein>
    <submittedName>
        <fullName evidence="1">Uncharacterized protein</fullName>
    </submittedName>
</protein>
<reference evidence="1" key="1">
    <citation type="submission" date="2020-02" db="EMBL/GenBank/DDBJ databases">
        <authorList>
            <person name="Meier V. D."/>
        </authorList>
    </citation>
    <scope>NUCLEOTIDE SEQUENCE</scope>
    <source>
        <strain evidence="1">AVDCRST_MAG87</strain>
    </source>
</reference>
<sequence>MRDPSPQSGDVPRQAHWHRRRSFWRCLVFAAEVALRQLGPAPVREDRQAPPYVLLLPGESAGFSTREVAGGAILTEALDLSVPHRAPSIDNPN</sequence>
<dbReference type="EMBL" id="CADCWJ010000760">
    <property type="protein sequence ID" value="CAA9581892.1"/>
    <property type="molecule type" value="Genomic_DNA"/>
</dbReference>
<evidence type="ECO:0000313" key="1">
    <source>
        <dbReference type="EMBL" id="CAA9581892.1"/>
    </source>
</evidence>
<dbReference type="AlphaFoldDB" id="A0A6J4VLJ1"/>
<proteinExistence type="predicted"/>
<name>A0A6J4VLJ1_9BACT</name>
<gene>
    <name evidence="1" type="ORF">AVDCRST_MAG87-3467</name>
</gene>